<protein>
    <submittedName>
        <fullName evidence="1">Type VI secretion protein</fullName>
    </submittedName>
</protein>
<name>A0A511XBH8_9PROT</name>
<accession>A0A511XBH8</accession>
<dbReference type="OrthoDB" id="9775333at2"/>
<dbReference type="STRING" id="1120919.GCA_000429165_01377"/>
<evidence type="ECO:0000313" key="1">
    <source>
        <dbReference type="EMBL" id="GEN60318.1"/>
    </source>
</evidence>
<dbReference type="PANTHER" id="PTHR35566:SF1">
    <property type="entry name" value="TYPE VI SECRETION SYSTEM BASEPLATE COMPONENT TSSK1"/>
    <property type="match status" value="1"/>
</dbReference>
<dbReference type="NCBIfam" id="TIGR03353">
    <property type="entry name" value="VI_chp_4"/>
    <property type="match status" value="1"/>
</dbReference>
<dbReference type="EMBL" id="BJYF01000016">
    <property type="protein sequence ID" value="GEN60318.1"/>
    <property type="molecule type" value="Genomic_DNA"/>
</dbReference>
<dbReference type="InterPro" id="IPR010263">
    <property type="entry name" value="T6SS_TssK"/>
</dbReference>
<dbReference type="Proteomes" id="UP000321635">
    <property type="component" value="Unassembled WGS sequence"/>
</dbReference>
<organism evidence="1 2">
    <name type="scientific">Acetobacter nitrogenifigens DSM 23921 = NBRC 105050</name>
    <dbReference type="NCBI Taxonomy" id="1120919"/>
    <lineage>
        <taxon>Bacteria</taxon>
        <taxon>Pseudomonadati</taxon>
        <taxon>Pseudomonadota</taxon>
        <taxon>Alphaproteobacteria</taxon>
        <taxon>Acetobacterales</taxon>
        <taxon>Acetobacteraceae</taxon>
        <taxon>Acetobacter</taxon>
    </lineage>
</organism>
<gene>
    <name evidence="1" type="primary">impJ</name>
    <name evidence="1" type="ORF">ANI02nite_22020</name>
</gene>
<dbReference type="Pfam" id="PF05936">
    <property type="entry name" value="T6SS_VasE"/>
    <property type="match status" value="1"/>
</dbReference>
<dbReference type="RefSeq" id="WP_026397439.1">
    <property type="nucleotide sequence ID" value="NZ_AUBI01000004.1"/>
</dbReference>
<proteinExistence type="predicted"/>
<comment type="caution">
    <text evidence="1">The sequence shown here is derived from an EMBL/GenBank/DDBJ whole genome shotgun (WGS) entry which is preliminary data.</text>
</comment>
<keyword evidence="2" id="KW-1185">Reference proteome</keyword>
<reference evidence="1 2" key="1">
    <citation type="submission" date="2019-07" db="EMBL/GenBank/DDBJ databases">
        <title>Whole genome shotgun sequence of Acetobacter nitrogenifigens NBRC 105050.</title>
        <authorList>
            <person name="Hosoyama A."/>
            <person name="Uohara A."/>
            <person name="Ohji S."/>
            <person name="Ichikawa N."/>
        </authorList>
    </citation>
    <scope>NUCLEOTIDE SEQUENCE [LARGE SCALE GENOMIC DNA]</scope>
    <source>
        <strain evidence="1 2">NBRC 105050</strain>
    </source>
</reference>
<evidence type="ECO:0000313" key="2">
    <source>
        <dbReference type="Proteomes" id="UP000321635"/>
    </source>
</evidence>
<dbReference type="PANTHER" id="PTHR35566">
    <property type="entry name" value="BLR3599 PROTEIN"/>
    <property type="match status" value="1"/>
</dbReference>
<dbReference type="AlphaFoldDB" id="A0A511XBH8"/>
<sequence>MSWANRVVWQEGMFLRAQHFQQQDRWSSQALGRGLTMLRPYSWGFTELVVARDLLSSGRFGLASAAGLFEDGTQFFAPDESELPQPLLAPDSARDVLVHLAVPIAGPGRAEFGDAGRPVRFQAREMDIDDTHSGATAQATIQIGRLAPRLMLDTDDRAGFLCLPVARIVEVTADRRVILDPNWIPPVISCHVSSVLANLLVELVGVLHQRREAIAARLTAIGAKSNSEVTDFMLLQRINGWQSLLSHLADTGRIHPEELYRKFLEMAGELATFTESSRRPESFETYRHDDLQRSFAPVTAAIRRSLSSVLEQTAVQIPLREHRHGVRVGTITDRTILVGGSIVLVARADVPSETLRRDFPKTAKIGAVEHIRELVNVALPGIELRLLPVAPRQMPYIPGAQYFELERHSPHWEAMKHSGGFAIHVSNDFPNLMLELWAIRA</sequence>